<evidence type="ECO:0000256" key="3">
    <source>
        <dbReference type="ARBA" id="ARBA00022723"/>
    </source>
</evidence>
<organism evidence="14 15">
    <name type="scientific">Ceratotherium simum simum</name>
    <name type="common">Southern white rhinoceros</name>
    <dbReference type="NCBI Taxonomy" id="73337"/>
    <lineage>
        <taxon>Eukaryota</taxon>
        <taxon>Metazoa</taxon>
        <taxon>Chordata</taxon>
        <taxon>Craniata</taxon>
        <taxon>Vertebrata</taxon>
        <taxon>Euteleostomi</taxon>
        <taxon>Mammalia</taxon>
        <taxon>Eutheria</taxon>
        <taxon>Laurasiatheria</taxon>
        <taxon>Perissodactyla</taxon>
        <taxon>Rhinocerotidae</taxon>
        <taxon>Ceratotherium</taxon>
    </lineage>
</organism>
<dbReference type="InterPro" id="IPR051967">
    <property type="entry name" value="Krueppel_C2H2-ZF"/>
</dbReference>
<evidence type="ECO:0000313" key="14">
    <source>
        <dbReference type="Proteomes" id="UP000694910"/>
    </source>
</evidence>
<dbReference type="Pfam" id="PF13909">
    <property type="entry name" value="zf-H2C2_5"/>
    <property type="match status" value="1"/>
</dbReference>
<evidence type="ECO:0000256" key="10">
    <source>
        <dbReference type="ARBA" id="ARBA00023242"/>
    </source>
</evidence>
<feature type="region of interest" description="Disordered" evidence="12">
    <location>
        <begin position="1"/>
        <end position="31"/>
    </location>
</feature>
<evidence type="ECO:0000256" key="12">
    <source>
        <dbReference type="SAM" id="MobiDB-lite"/>
    </source>
</evidence>
<dbReference type="PROSITE" id="PS50157">
    <property type="entry name" value="ZINC_FINGER_C2H2_2"/>
    <property type="match status" value="5"/>
</dbReference>
<feature type="region of interest" description="Disordered" evidence="12">
    <location>
        <begin position="348"/>
        <end position="372"/>
    </location>
</feature>
<evidence type="ECO:0000256" key="8">
    <source>
        <dbReference type="ARBA" id="ARBA00023125"/>
    </source>
</evidence>
<comment type="subcellular location">
    <subcellularLocation>
        <location evidence="1">Nucleus</location>
    </subcellularLocation>
</comment>
<dbReference type="SUPFAM" id="SSF57667">
    <property type="entry name" value="beta-beta-alpha zinc fingers"/>
    <property type="match status" value="2"/>
</dbReference>
<keyword evidence="10" id="KW-0539">Nucleus</keyword>
<dbReference type="PANTHER" id="PTHR45925">
    <property type="entry name" value="ZINC FINGER PROTEIN"/>
    <property type="match status" value="1"/>
</dbReference>
<feature type="compositionally biased region" description="Basic and acidic residues" evidence="12">
    <location>
        <begin position="1"/>
        <end position="13"/>
    </location>
</feature>
<evidence type="ECO:0000259" key="13">
    <source>
        <dbReference type="PROSITE" id="PS50157"/>
    </source>
</evidence>
<evidence type="ECO:0000256" key="4">
    <source>
        <dbReference type="ARBA" id="ARBA00022737"/>
    </source>
</evidence>
<gene>
    <name evidence="15" type="primary">LOC106800598</name>
</gene>
<feature type="domain" description="C2H2-type" evidence="13">
    <location>
        <begin position="231"/>
        <end position="258"/>
    </location>
</feature>
<evidence type="ECO:0000256" key="5">
    <source>
        <dbReference type="ARBA" id="ARBA00022771"/>
    </source>
</evidence>
<accession>A0ABM1CB55</accession>
<dbReference type="SMART" id="SM00355">
    <property type="entry name" value="ZnF_C2H2"/>
    <property type="match status" value="7"/>
</dbReference>
<evidence type="ECO:0000256" key="6">
    <source>
        <dbReference type="ARBA" id="ARBA00022833"/>
    </source>
</evidence>
<evidence type="ECO:0000256" key="11">
    <source>
        <dbReference type="PROSITE-ProRule" id="PRU00042"/>
    </source>
</evidence>
<feature type="compositionally biased region" description="Basic and acidic residues" evidence="12">
    <location>
        <begin position="22"/>
        <end position="31"/>
    </location>
</feature>
<dbReference type="Gene3D" id="3.30.160.60">
    <property type="entry name" value="Classic Zinc Finger"/>
    <property type="match status" value="4"/>
</dbReference>
<dbReference type="GeneID" id="106800598"/>
<keyword evidence="8" id="KW-0238">DNA-binding</keyword>
<dbReference type="RefSeq" id="XP_014636786.1">
    <property type="nucleotide sequence ID" value="XM_014781300.1"/>
</dbReference>
<dbReference type="Pfam" id="PF00096">
    <property type="entry name" value="zf-C2H2"/>
    <property type="match status" value="3"/>
</dbReference>
<sequence>MDRNREAEMELRRGPSPARASRSPEVDGDRATSHSCCICGKSFPFQSSLSQHMRKHTGEKPYKCPYCDHRASQKGNLKIHIRSHRTGTLIQGHEPEAGEMRVSEGLDGCASPTKSTSACNKILNGATQMDNSKILLRSSKKETEGAAGAPEEGKAGAAQCSFCKSKFERKKDLEQHVHQAHKPFKCRLCSYMTLREESLLSHIERDHITAQGPGGEAYVESGKPELPPGEFPCEVCGQAFSQTWFLKAHMKKHRGSFDHGCHICGRRFKEPWFLKNHMKAHGPKTGSKNKPKSELDPIATINDVVQEEVIVAGLSLYEVCTKCGNLFTNLDSLNAHNAIHRRVEAGRTRAPAGEGGHGRPPSPRHLQSPGPSWPARPCFGPPAWFHSECGRMKAWKAVSASPSLALYEGHSVSVQTHWTSAPCLHTFAHLQWAWADLLLPSGSFCQHHGRQCQLKCSSPGRGAEVERTR</sequence>
<proteinExistence type="inferred from homology"/>
<dbReference type="Proteomes" id="UP000694910">
    <property type="component" value="Unplaced"/>
</dbReference>
<evidence type="ECO:0000256" key="2">
    <source>
        <dbReference type="ARBA" id="ARBA00006991"/>
    </source>
</evidence>
<reference evidence="15" key="1">
    <citation type="submission" date="2025-08" db="UniProtKB">
        <authorList>
            <consortium name="RefSeq"/>
        </authorList>
    </citation>
    <scope>IDENTIFICATION</scope>
</reference>
<dbReference type="InterPro" id="IPR036236">
    <property type="entry name" value="Znf_C2H2_sf"/>
</dbReference>
<feature type="domain" description="C2H2-type" evidence="13">
    <location>
        <begin position="318"/>
        <end position="345"/>
    </location>
</feature>
<feature type="domain" description="C2H2-type" evidence="13">
    <location>
        <begin position="34"/>
        <end position="61"/>
    </location>
</feature>
<keyword evidence="9" id="KW-0804">Transcription</keyword>
<keyword evidence="6" id="KW-0862">Zinc</keyword>
<evidence type="ECO:0000313" key="15">
    <source>
        <dbReference type="RefSeq" id="XP_014636786.1"/>
    </source>
</evidence>
<keyword evidence="3" id="KW-0479">Metal-binding</keyword>
<feature type="domain" description="C2H2-type" evidence="13">
    <location>
        <begin position="62"/>
        <end position="84"/>
    </location>
</feature>
<protein>
    <submittedName>
        <fullName evidence="15">Zinc finger protein 516-like</fullName>
    </submittedName>
</protein>
<dbReference type="InterPro" id="IPR013087">
    <property type="entry name" value="Znf_C2H2_type"/>
</dbReference>
<dbReference type="PROSITE" id="PS00028">
    <property type="entry name" value="ZINC_FINGER_C2H2_1"/>
    <property type="match status" value="5"/>
</dbReference>
<name>A0ABM1CB55_CERSS</name>
<comment type="similarity">
    <text evidence="2">Belongs to the krueppel C2H2-type zinc-finger protein family.</text>
</comment>
<keyword evidence="14" id="KW-1185">Reference proteome</keyword>
<dbReference type="PANTHER" id="PTHR45925:SF3">
    <property type="entry name" value="ZINC FINGER PROTEIN 516"/>
    <property type="match status" value="1"/>
</dbReference>
<keyword evidence="7" id="KW-0805">Transcription regulation</keyword>
<feature type="domain" description="C2H2-type" evidence="13">
    <location>
        <begin position="259"/>
        <end position="286"/>
    </location>
</feature>
<keyword evidence="4" id="KW-0677">Repeat</keyword>
<evidence type="ECO:0000256" key="7">
    <source>
        <dbReference type="ARBA" id="ARBA00023015"/>
    </source>
</evidence>
<keyword evidence="5 11" id="KW-0863">Zinc-finger</keyword>
<evidence type="ECO:0000256" key="9">
    <source>
        <dbReference type="ARBA" id="ARBA00023163"/>
    </source>
</evidence>
<evidence type="ECO:0000256" key="1">
    <source>
        <dbReference type="ARBA" id="ARBA00004123"/>
    </source>
</evidence>